<dbReference type="AlphaFoldDB" id="A0A0N1H557"/>
<evidence type="ECO:0000256" key="1">
    <source>
        <dbReference type="ARBA" id="ARBA00022737"/>
    </source>
</evidence>
<comment type="caution">
    <text evidence="4">The sequence shown here is derived from an EMBL/GenBank/DDBJ whole genome shotgun (WGS) entry which is preliminary data.</text>
</comment>
<dbReference type="GeneID" id="28730956"/>
<dbReference type="InterPro" id="IPR015915">
    <property type="entry name" value="Kelch-typ_b-propeller"/>
</dbReference>
<dbReference type="GO" id="GO:0019760">
    <property type="term" value="P:glucosinolate metabolic process"/>
    <property type="evidence" value="ECO:0007669"/>
    <property type="project" value="UniProtKB-ARBA"/>
</dbReference>
<keyword evidence="1" id="KW-0677">Repeat</keyword>
<dbReference type="Gene3D" id="2.120.10.80">
    <property type="entry name" value="Kelch-type beta propeller"/>
    <property type="match status" value="2"/>
</dbReference>
<sequence>MAEAVAAFEVVETAAQGAAVGAVAVSQPTVPIVVRFHKLTSLSPSLGLSSHSLTYVKGRAYIFGGDGVGESDNSMQILTLPSDLSIGDVDYQQVKAVGKPNRPLAAYSDQTTQGETVDASRPTPIARSAHAATAIDSNIFIFGGRAPSKPGNEKEAALIDEQGSIHVYSTLTNDWTLMIPRKSSTSTGFPEPRVHASMTSTVHPAPQEALQASTEAHGTLILHGGYTREGTRLRDTWTFDVSSRMWAKWPDPPHPAGDGVAYSGQIYCTESRLWHVGSSPGTVAYLDISRDVADDFSGKTELGIAPKTGQWEVLSFANTINNSTEKKPGSTTGAGNLPIPREGAGLLPVTSGAGRRYLLYFMGEGPSESDEPDLWTFQTAAEKFSPAVVKDKIRATFGANTGEHAWARCDVVQASKQDGEIERPSGGLARFAADAWTDLGGGAVVLWGGKLEGGINQNEGWVLTVD</sequence>
<feature type="compositionally biased region" description="Polar residues" evidence="3">
    <location>
        <begin position="322"/>
        <end position="334"/>
    </location>
</feature>
<dbReference type="Proteomes" id="UP000038010">
    <property type="component" value="Unassembled WGS sequence"/>
</dbReference>
<reference evidence="4 5" key="1">
    <citation type="submission" date="2015-06" db="EMBL/GenBank/DDBJ databases">
        <title>Draft genome of the ant-associated black yeast Phialophora attae CBS 131958.</title>
        <authorList>
            <person name="Moreno L.F."/>
            <person name="Stielow B.J."/>
            <person name="de Hoog S."/>
            <person name="Vicente V.A."/>
            <person name="Weiss V.A."/>
            <person name="de Vries M."/>
            <person name="Cruz L.M."/>
            <person name="Souza E.M."/>
        </authorList>
    </citation>
    <scope>NUCLEOTIDE SEQUENCE [LARGE SCALE GENOMIC DNA]</scope>
    <source>
        <strain evidence="4 5">CBS 131958</strain>
    </source>
</reference>
<dbReference type="PANTHER" id="PTHR47435:SF10">
    <property type="entry name" value="TIP ELONGATION ABERRANT PROTEIN 3"/>
    <property type="match status" value="1"/>
</dbReference>
<dbReference type="SUPFAM" id="SSF117281">
    <property type="entry name" value="Kelch motif"/>
    <property type="match status" value="1"/>
</dbReference>
<organism evidence="4 5">
    <name type="scientific">Cyphellophora attinorum</name>
    <dbReference type="NCBI Taxonomy" id="1664694"/>
    <lineage>
        <taxon>Eukaryota</taxon>
        <taxon>Fungi</taxon>
        <taxon>Dikarya</taxon>
        <taxon>Ascomycota</taxon>
        <taxon>Pezizomycotina</taxon>
        <taxon>Eurotiomycetes</taxon>
        <taxon>Chaetothyriomycetidae</taxon>
        <taxon>Chaetothyriales</taxon>
        <taxon>Cyphellophoraceae</taxon>
        <taxon>Cyphellophora</taxon>
    </lineage>
</organism>
<accession>A0A0N1H557</accession>
<dbReference type="OrthoDB" id="10250130at2759"/>
<dbReference type="STRING" id="1664694.A0A0N1H557"/>
<keyword evidence="2" id="KW-0408">Iron</keyword>
<dbReference type="PANTHER" id="PTHR47435">
    <property type="entry name" value="KELCH REPEAT PROTEIN (AFU_ORTHOLOGUE AFUA_5G12780)"/>
    <property type="match status" value="1"/>
</dbReference>
<dbReference type="VEuPathDB" id="FungiDB:AB675_10312"/>
<protein>
    <recommendedName>
        <fullName evidence="6">Galactose oxidase</fullName>
    </recommendedName>
</protein>
<gene>
    <name evidence="4" type="ORF">AB675_10312</name>
</gene>
<proteinExistence type="predicted"/>
<feature type="region of interest" description="Disordered" evidence="3">
    <location>
        <begin position="322"/>
        <end position="341"/>
    </location>
</feature>
<evidence type="ECO:0000313" key="4">
    <source>
        <dbReference type="EMBL" id="KPI37395.1"/>
    </source>
</evidence>
<evidence type="ECO:0000313" key="5">
    <source>
        <dbReference type="Proteomes" id="UP000038010"/>
    </source>
</evidence>
<evidence type="ECO:0008006" key="6">
    <source>
        <dbReference type="Google" id="ProtNLM"/>
    </source>
</evidence>
<dbReference type="RefSeq" id="XP_017997358.1">
    <property type="nucleotide sequence ID" value="XM_018139076.1"/>
</dbReference>
<evidence type="ECO:0000256" key="2">
    <source>
        <dbReference type="ARBA" id="ARBA00023004"/>
    </source>
</evidence>
<keyword evidence="5" id="KW-1185">Reference proteome</keyword>
<evidence type="ECO:0000256" key="3">
    <source>
        <dbReference type="SAM" id="MobiDB-lite"/>
    </source>
</evidence>
<dbReference type="EMBL" id="LFJN01000024">
    <property type="protein sequence ID" value="KPI37395.1"/>
    <property type="molecule type" value="Genomic_DNA"/>
</dbReference>
<name>A0A0N1H557_9EURO</name>